<dbReference type="Gene3D" id="1.25.40.390">
    <property type="match status" value="1"/>
</dbReference>
<organism evidence="1 2">
    <name type="scientific">Danxiaibacter flavus</name>
    <dbReference type="NCBI Taxonomy" id="3049108"/>
    <lineage>
        <taxon>Bacteria</taxon>
        <taxon>Pseudomonadati</taxon>
        <taxon>Bacteroidota</taxon>
        <taxon>Chitinophagia</taxon>
        <taxon>Chitinophagales</taxon>
        <taxon>Chitinophagaceae</taxon>
        <taxon>Danxiaibacter</taxon>
    </lineage>
</organism>
<dbReference type="SUPFAM" id="SSF48452">
    <property type="entry name" value="TPR-like"/>
    <property type="match status" value="1"/>
</dbReference>
<dbReference type="InterPro" id="IPR041662">
    <property type="entry name" value="SusD-like_2"/>
</dbReference>
<evidence type="ECO:0000313" key="2">
    <source>
        <dbReference type="Proteomes" id="UP001560573"/>
    </source>
</evidence>
<protein>
    <submittedName>
        <fullName evidence="1">SusD/RagB family nutrient-binding outer membrane lipoprotein</fullName>
    </submittedName>
</protein>
<dbReference type="Pfam" id="PF12771">
    <property type="entry name" value="SusD-like_2"/>
    <property type="match status" value="1"/>
</dbReference>
<dbReference type="RefSeq" id="WP_369331555.1">
    <property type="nucleotide sequence ID" value="NZ_JAULBC010000008.1"/>
</dbReference>
<name>A0ABV3ZJT2_9BACT</name>
<dbReference type="Proteomes" id="UP001560573">
    <property type="component" value="Unassembled WGS sequence"/>
</dbReference>
<dbReference type="InterPro" id="IPR011990">
    <property type="entry name" value="TPR-like_helical_dom_sf"/>
</dbReference>
<reference evidence="1 2" key="1">
    <citation type="submission" date="2023-07" db="EMBL/GenBank/DDBJ databases">
        <authorList>
            <person name="Lian W.-H."/>
        </authorList>
    </citation>
    <scope>NUCLEOTIDE SEQUENCE [LARGE SCALE GENOMIC DNA]</scope>
    <source>
        <strain evidence="1 2">SYSU DXS3180</strain>
    </source>
</reference>
<comment type="caution">
    <text evidence="1">The sequence shown here is derived from an EMBL/GenBank/DDBJ whole genome shotgun (WGS) entry which is preliminary data.</text>
</comment>
<evidence type="ECO:0000313" key="1">
    <source>
        <dbReference type="EMBL" id="MEX6690144.1"/>
    </source>
</evidence>
<sequence length="486" mass="53953">MKQKSSYIIAACIAAAVGQGCTKDFTQINTNPDKPVVAPTTNVFAYVVEDFAATYFDAWGDMNEPETYGGHLGKIQYVDEARYKFRTGTVTSLWNAIYRDMKNAQLVIGQAEKDKAVNMQAAALTIQAYMMQIGTDRWRDMPFSDAIKGDSGYITPKYDTQETIYPAIVNQLKKAADLFAQASDDKLGEGDLLFAGDVTKWRKFCNSLRLRVAIRLSGVNSDLSKSIIEEVTGDAAKYPVFESNDDNAFLIWPGSKPYIEPWNSDSQGRDDHGPSAPFIDTLKKYADPRLSSFAHPAPADGEYRGVEIGPVSSPTISLYSRIGTIYRDVAAGFSPFMRYSEVQFILAEAATRGWNTHGLTAEQAYTNGVMASMAENGVTDANEISAYMNATGVKWTGSVKQIYMQKWIALFKDGHEAWAEERRTDYPLLPAAKGSSYPGHTRPPFRYPYPVEESTLNGGNNATFGADVKDNFWGKQMWWDTRKGVQ</sequence>
<dbReference type="EMBL" id="JAULBC010000008">
    <property type="protein sequence ID" value="MEX6690144.1"/>
    <property type="molecule type" value="Genomic_DNA"/>
</dbReference>
<proteinExistence type="predicted"/>
<accession>A0ABV3ZJT2</accession>
<gene>
    <name evidence="1" type="ORF">QTN47_21725</name>
</gene>
<keyword evidence="2" id="KW-1185">Reference proteome</keyword>
<keyword evidence="1" id="KW-0449">Lipoprotein</keyword>
<dbReference type="PROSITE" id="PS51257">
    <property type="entry name" value="PROKAR_LIPOPROTEIN"/>
    <property type="match status" value="1"/>
</dbReference>